<protein>
    <submittedName>
        <fullName evidence="3">ParE toxin of type II toxin-antitoxin system, parDE</fullName>
    </submittedName>
</protein>
<keyword evidence="1" id="KW-1277">Toxin-antitoxin system</keyword>
<dbReference type="InterPro" id="IPR007712">
    <property type="entry name" value="RelE/ParE_toxin"/>
</dbReference>
<dbReference type="InterPro" id="IPR035093">
    <property type="entry name" value="RelE/ParE_toxin_dom_sf"/>
</dbReference>
<organism evidence="3">
    <name type="scientific">Candidatus Kentrum sp. SD</name>
    <dbReference type="NCBI Taxonomy" id="2126332"/>
    <lineage>
        <taxon>Bacteria</taxon>
        <taxon>Pseudomonadati</taxon>
        <taxon>Pseudomonadota</taxon>
        <taxon>Gammaproteobacteria</taxon>
        <taxon>Candidatus Kentrum</taxon>
    </lineage>
</organism>
<reference evidence="3" key="1">
    <citation type="submission" date="2019-02" db="EMBL/GenBank/DDBJ databases">
        <authorList>
            <person name="Gruber-Vodicka R. H."/>
            <person name="Seah K. B. B."/>
        </authorList>
    </citation>
    <scope>NUCLEOTIDE SEQUENCE</scope>
    <source>
        <strain evidence="3">BECK_S1320</strain>
        <strain evidence="2">BECK_S1321</strain>
    </source>
</reference>
<evidence type="ECO:0000313" key="2">
    <source>
        <dbReference type="EMBL" id="VFK43158.1"/>
    </source>
</evidence>
<dbReference type="EMBL" id="CAADFR010000138">
    <property type="protein sequence ID" value="VFK43158.1"/>
    <property type="molecule type" value="Genomic_DNA"/>
</dbReference>
<proteinExistence type="predicted"/>
<accession>A0A450Z4E7</accession>
<dbReference type="Pfam" id="PF05016">
    <property type="entry name" value="ParE_toxin"/>
    <property type="match status" value="1"/>
</dbReference>
<dbReference type="EMBL" id="CAADFU010000135">
    <property type="protein sequence ID" value="VFK48666.1"/>
    <property type="molecule type" value="Genomic_DNA"/>
</dbReference>
<name>A0A450Z4E7_9GAMM</name>
<evidence type="ECO:0000313" key="3">
    <source>
        <dbReference type="EMBL" id="VFK48666.1"/>
    </source>
</evidence>
<gene>
    <name evidence="3" type="ORF">BECKSD772E_GA0070983_11357</name>
    <name evidence="2" type="ORF">BECKSD772F_GA0070984_11387</name>
</gene>
<sequence>MKIARFLLPAEVEMCEAAIYYQTQVDGLGDAFLTKVDSAVRDIVEHPLAWPVVQGDVRKRPIHRFPYSILYRDNPNEILIIAVMHQRRRPGYWLGRIAG</sequence>
<dbReference type="AlphaFoldDB" id="A0A450Z4E7"/>
<dbReference type="Gene3D" id="3.30.2310.20">
    <property type="entry name" value="RelE-like"/>
    <property type="match status" value="1"/>
</dbReference>
<evidence type="ECO:0000256" key="1">
    <source>
        <dbReference type="ARBA" id="ARBA00022649"/>
    </source>
</evidence>